<dbReference type="Gene3D" id="1.10.10.10">
    <property type="entry name" value="Winged helix-like DNA-binding domain superfamily/Winged helix DNA-binding domain"/>
    <property type="match status" value="1"/>
</dbReference>
<dbReference type="CDD" id="cd06170">
    <property type="entry name" value="LuxR_C_like"/>
    <property type="match status" value="1"/>
</dbReference>
<reference evidence="5 6" key="1">
    <citation type="submission" date="2020-08" db="EMBL/GenBank/DDBJ databases">
        <title>Genomic Encyclopedia of Type Strains, Phase IV (KMG-IV): sequencing the most valuable type-strain genomes for metagenomic binning, comparative biology and taxonomic classification.</title>
        <authorList>
            <person name="Goeker M."/>
        </authorList>
    </citation>
    <scope>NUCLEOTIDE SEQUENCE [LARGE SCALE GENOMIC DNA]</scope>
    <source>
        <strain evidence="5 6">DSM 45385</strain>
    </source>
</reference>
<comment type="caution">
    <text evidence="5">The sequence shown here is derived from an EMBL/GenBank/DDBJ whole genome shotgun (WGS) entry which is preliminary data.</text>
</comment>
<name>A0A7W8EK90_9ACTN</name>
<dbReference type="EMBL" id="JACHIN010000020">
    <property type="protein sequence ID" value="MBB5083980.1"/>
    <property type="molecule type" value="Genomic_DNA"/>
</dbReference>
<dbReference type="GO" id="GO:0006355">
    <property type="term" value="P:regulation of DNA-templated transcription"/>
    <property type="evidence" value="ECO:0007669"/>
    <property type="project" value="InterPro"/>
</dbReference>
<dbReference type="GO" id="GO:0003677">
    <property type="term" value="F:DNA binding"/>
    <property type="evidence" value="ECO:0007669"/>
    <property type="project" value="UniProtKB-KW"/>
</dbReference>
<feature type="domain" description="HTH luxR-type" evidence="4">
    <location>
        <begin position="177"/>
        <end position="242"/>
    </location>
</feature>
<accession>A0A7W8EK90</accession>
<dbReference type="SUPFAM" id="SSF46894">
    <property type="entry name" value="C-terminal effector domain of the bipartite response regulators"/>
    <property type="match status" value="1"/>
</dbReference>
<dbReference type="PROSITE" id="PS50043">
    <property type="entry name" value="HTH_LUXR_2"/>
    <property type="match status" value="1"/>
</dbReference>
<dbReference type="InterPro" id="IPR000792">
    <property type="entry name" value="Tscrpt_reg_LuxR_C"/>
</dbReference>
<organism evidence="5 6">
    <name type="scientific">Nonomuraea endophytica</name>
    <dbReference type="NCBI Taxonomy" id="714136"/>
    <lineage>
        <taxon>Bacteria</taxon>
        <taxon>Bacillati</taxon>
        <taxon>Actinomycetota</taxon>
        <taxon>Actinomycetes</taxon>
        <taxon>Streptosporangiales</taxon>
        <taxon>Streptosporangiaceae</taxon>
        <taxon>Nonomuraea</taxon>
    </lineage>
</organism>
<dbReference type="PANTHER" id="PTHR44688">
    <property type="entry name" value="DNA-BINDING TRANSCRIPTIONAL ACTIVATOR DEVR_DOSR"/>
    <property type="match status" value="1"/>
</dbReference>
<dbReference type="InterPro" id="IPR036388">
    <property type="entry name" value="WH-like_DNA-bd_sf"/>
</dbReference>
<sequence length="245" mass="27713">MEDPRVVVLDLSYQALGAGQDCHAVVGACLQRVIGGDHVGWWWHEPEQRQIRMWGDPPDHIPPPDSLALAVREHPLVRHFRHSGADFLPRRVSDCLPPRELRRSSFYVDHMLPLASAYQLMIALTRPGEDTAGAGWTITRSVTDFTDEQVRLAAVLAPMIRLLDRRLDLCQPAERDEARLRARLTPREADLITLLAAGASADQMAHLRRLSVRTVRKHLQNTYDKLGVHDRVHAINRARRLGVIP</sequence>
<dbReference type="SMART" id="SM00421">
    <property type="entry name" value="HTH_LUXR"/>
    <property type="match status" value="1"/>
</dbReference>
<evidence type="ECO:0000256" key="3">
    <source>
        <dbReference type="ARBA" id="ARBA00023163"/>
    </source>
</evidence>
<evidence type="ECO:0000259" key="4">
    <source>
        <dbReference type="PROSITE" id="PS50043"/>
    </source>
</evidence>
<dbReference type="RefSeq" id="WP_184973541.1">
    <property type="nucleotide sequence ID" value="NZ_JACHIN010000020.1"/>
</dbReference>
<dbReference type="InterPro" id="IPR016032">
    <property type="entry name" value="Sig_transdc_resp-reg_C-effctor"/>
</dbReference>
<dbReference type="Proteomes" id="UP000568380">
    <property type="component" value="Unassembled WGS sequence"/>
</dbReference>
<gene>
    <name evidence="5" type="ORF">HNR40_009488</name>
</gene>
<dbReference type="Pfam" id="PF00196">
    <property type="entry name" value="GerE"/>
    <property type="match status" value="1"/>
</dbReference>
<keyword evidence="1" id="KW-0805">Transcription regulation</keyword>
<evidence type="ECO:0000256" key="2">
    <source>
        <dbReference type="ARBA" id="ARBA00023125"/>
    </source>
</evidence>
<protein>
    <submittedName>
        <fullName evidence="5">DNA-binding CsgD family transcriptional regulator</fullName>
    </submittedName>
</protein>
<evidence type="ECO:0000256" key="1">
    <source>
        <dbReference type="ARBA" id="ARBA00023015"/>
    </source>
</evidence>
<proteinExistence type="predicted"/>
<evidence type="ECO:0000313" key="5">
    <source>
        <dbReference type="EMBL" id="MBB5083980.1"/>
    </source>
</evidence>
<keyword evidence="6" id="KW-1185">Reference proteome</keyword>
<evidence type="ECO:0000313" key="6">
    <source>
        <dbReference type="Proteomes" id="UP000568380"/>
    </source>
</evidence>
<keyword evidence="2 5" id="KW-0238">DNA-binding</keyword>
<dbReference type="AlphaFoldDB" id="A0A7W8EK90"/>
<keyword evidence="3" id="KW-0804">Transcription</keyword>
<dbReference type="PANTHER" id="PTHR44688:SF16">
    <property type="entry name" value="DNA-BINDING TRANSCRIPTIONAL ACTIVATOR DEVR_DOSR"/>
    <property type="match status" value="1"/>
</dbReference>
<dbReference type="PRINTS" id="PR00038">
    <property type="entry name" value="HTHLUXR"/>
</dbReference>